<evidence type="ECO:0008006" key="3">
    <source>
        <dbReference type="Google" id="ProtNLM"/>
    </source>
</evidence>
<gene>
    <name evidence="1" type="ORF">LTR97_005269</name>
</gene>
<comment type="caution">
    <text evidence="1">The sequence shown here is derived from an EMBL/GenBank/DDBJ whole genome shotgun (WGS) entry which is preliminary data.</text>
</comment>
<organism evidence="1 2">
    <name type="scientific">Elasticomyces elasticus</name>
    <dbReference type="NCBI Taxonomy" id="574655"/>
    <lineage>
        <taxon>Eukaryota</taxon>
        <taxon>Fungi</taxon>
        <taxon>Dikarya</taxon>
        <taxon>Ascomycota</taxon>
        <taxon>Pezizomycotina</taxon>
        <taxon>Dothideomycetes</taxon>
        <taxon>Dothideomycetidae</taxon>
        <taxon>Mycosphaerellales</taxon>
        <taxon>Teratosphaeriaceae</taxon>
        <taxon>Elasticomyces</taxon>
    </lineage>
</organism>
<accession>A0AAN7WBX1</accession>
<dbReference type="EMBL" id="JAVRQU010000007">
    <property type="protein sequence ID" value="KAK5700752.1"/>
    <property type="molecule type" value="Genomic_DNA"/>
</dbReference>
<evidence type="ECO:0000313" key="1">
    <source>
        <dbReference type="EMBL" id="KAK5700752.1"/>
    </source>
</evidence>
<name>A0AAN7WBX1_9PEZI</name>
<proteinExistence type="predicted"/>
<reference evidence="1" key="1">
    <citation type="submission" date="2023-08" db="EMBL/GenBank/DDBJ databases">
        <title>Black Yeasts Isolated from many extreme environments.</title>
        <authorList>
            <person name="Coleine C."/>
            <person name="Stajich J.E."/>
            <person name="Selbmann L."/>
        </authorList>
    </citation>
    <scope>NUCLEOTIDE SEQUENCE</scope>
    <source>
        <strain evidence="1">CCFEE 5810</strain>
    </source>
</reference>
<dbReference type="AlphaFoldDB" id="A0AAN7WBX1"/>
<dbReference type="Proteomes" id="UP001310594">
    <property type="component" value="Unassembled WGS sequence"/>
</dbReference>
<protein>
    <recommendedName>
        <fullName evidence="3">Transcription factor domain-containing protein</fullName>
    </recommendedName>
</protein>
<sequence length="254" mass="28589">MSGLVRLVAITGGVKAIDQRNPVLSRILAWADLSFSCTWSFEPHLGCLYSWPYNDDLGDIDNQADPDWIIFRNGLSNFIGLDLLETVNMLHAMPVELPSEESTEFDRQQMSKAIYVLERTLLHQLNGRRKPITPPAFVLFNYAGLMFISLALRDLPVGAVRLQTVAGMLRVEIAKAMAAQKLQNMLHSTLVLLLWACTVHLATALRGDLDQFILVFFEEISATLKISSLPQLKEKLRMIAWPEGYMEDMLAKVV</sequence>
<evidence type="ECO:0000313" key="2">
    <source>
        <dbReference type="Proteomes" id="UP001310594"/>
    </source>
</evidence>